<reference evidence="1 2" key="1">
    <citation type="journal article" date="2021" name="Nat. Commun.">
        <title>Genetic determinants of endophytism in the Arabidopsis root mycobiome.</title>
        <authorList>
            <person name="Mesny F."/>
            <person name="Miyauchi S."/>
            <person name="Thiergart T."/>
            <person name="Pickel B."/>
            <person name="Atanasova L."/>
            <person name="Karlsson M."/>
            <person name="Huettel B."/>
            <person name="Barry K.W."/>
            <person name="Haridas S."/>
            <person name="Chen C."/>
            <person name="Bauer D."/>
            <person name="Andreopoulos W."/>
            <person name="Pangilinan J."/>
            <person name="LaButti K."/>
            <person name="Riley R."/>
            <person name="Lipzen A."/>
            <person name="Clum A."/>
            <person name="Drula E."/>
            <person name="Henrissat B."/>
            <person name="Kohler A."/>
            <person name="Grigoriev I.V."/>
            <person name="Martin F.M."/>
            <person name="Hacquard S."/>
        </authorList>
    </citation>
    <scope>NUCLEOTIDE SEQUENCE [LARGE SCALE GENOMIC DNA]</scope>
    <source>
        <strain evidence="1 2">MPI-SDFR-AT-0079</strain>
    </source>
</reference>
<keyword evidence="2" id="KW-1185">Reference proteome</keyword>
<gene>
    <name evidence="1" type="ORF">F5144DRAFT_490426</name>
</gene>
<comment type="caution">
    <text evidence="1">The sequence shown here is derived from an EMBL/GenBank/DDBJ whole genome shotgun (WGS) entry which is preliminary data.</text>
</comment>
<sequence length="298" mass="34048">MSKDTEVWEALRNATEEFGLCPNRVWAVARLHWEREKILPCLMSRRPNEPMQGHQGHDACTIDLCEHSQRDFTSVKQRHESQDCACTPIYHRFPIRFLEKATLSGRLAAWSLDGKSIIEPNRPFMAISHVWSDGTGTGAEDTGVNRCLFAYFKTIAERFRCEGIWWDTICIPKDKAARSRAINKMHLNYEDAQITLVHDCFLRRWAWFDAETACFAIIMSPWFSRGWTALELARSRKVKVVFAGSVIKDLDEDILATNMNSGATTYSHRHRIASDLIANLRCGKVTSLDGLLRALGSR</sequence>
<dbReference type="Proteomes" id="UP000724584">
    <property type="component" value="Unassembled WGS sequence"/>
</dbReference>
<organism evidence="1 2">
    <name type="scientific">Chaetomium tenue</name>
    <dbReference type="NCBI Taxonomy" id="1854479"/>
    <lineage>
        <taxon>Eukaryota</taxon>
        <taxon>Fungi</taxon>
        <taxon>Dikarya</taxon>
        <taxon>Ascomycota</taxon>
        <taxon>Pezizomycotina</taxon>
        <taxon>Sordariomycetes</taxon>
        <taxon>Sordariomycetidae</taxon>
        <taxon>Sordariales</taxon>
        <taxon>Chaetomiaceae</taxon>
        <taxon>Chaetomium</taxon>
    </lineage>
</organism>
<feature type="non-terminal residue" evidence="1">
    <location>
        <position position="298"/>
    </location>
</feature>
<accession>A0ACB7PA45</accession>
<evidence type="ECO:0000313" key="1">
    <source>
        <dbReference type="EMBL" id="KAH6632877.1"/>
    </source>
</evidence>
<proteinExistence type="predicted"/>
<protein>
    <submittedName>
        <fullName evidence="1">Uncharacterized protein</fullName>
    </submittedName>
</protein>
<name>A0ACB7PA45_9PEZI</name>
<dbReference type="EMBL" id="JAGIZQ010000004">
    <property type="protein sequence ID" value="KAH6632877.1"/>
    <property type="molecule type" value="Genomic_DNA"/>
</dbReference>
<evidence type="ECO:0000313" key="2">
    <source>
        <dbReference type="Proteomes" id="UP000724584"/>
    </source>
</evidence>